<keyword evidence="5 6" id="KW-0482">Metalloprotease</keyword>
<evidence type="ECO:0000256" key="3">
    <source>
        <dbReference type="ARBA" id="ARBA00022801"/>
    </source>
</evidence>
<organism evidence="9 10">
    <name type="scientific">Persephonella marina (strain DSM 14350 / EX-H1)</name>
    <dbReference type="NCBI Taxonomy" id="123214"/>
    <lineage>
        <taxon>Bacteria</taxon>
        <taxon>Pseudomonadati</taxon>
        <taxon>Aquificota</taxon>
        <taxon>Aquificia</taxon>
        <taxon>Aquificales</taxon>
        <taxon>Hydrogenothermaceae</taxon>
        <taxon>Persephonella</taxon>
    </lineage>
</organism>
<dbReference type="PaxDb" id="123214-PERMA_0851"/>
<accession>C0QPP2</accession>
<proteinExistence type="inferred from homology"/>
<keyword evidence="10" id="KW-1185">Reference proteome</keyword>
<keyword evidence="4 6" id="KW-0862">Zinc</keyword>
<keyword evidence="3 6" id="KW-0378">Hydrolase</keyword>
<keyword evidence="7" id="KW-0812">Transmembrane</keyword>
<reference evidence="9 10" key="1">
    <citation type="journal article" date="2009" name="J. Bacteriol.">
        <title>Complete and draft genome sequences of six members of the Aquificales.</title>
        <authorList>
            <person name="Reysenbach A.L."/>
            <person name="Hamamura N."/>
            <person name="Podar M."/>
            <person name="Griffiths E."/>
            <person name="Ferreira S."/>
            <person name="Hochstein R."/>
            <person name="Heidelberg J."/>
            <person name="Johnson J."/>
            <person name="Mead D."/>
            <person name="Pohorille A."/>
            <person name="Sarmiento M."/>
            <person name="Schweighofer K."/>
            <person name="Seshadri R."/>
            <person name="Voytek M.A."/>
        </authorList>
    </citation>
    <scope>NUCLEOTIDE SEQUENCE [LARGE SCALE GENOMIC DNA]</scope>
    <source>
        <strain evidence="10">DSM 14350 / EX-H1</strain>
    </source>
</reference>
<evidence type="ECO:0000256" key="6">
    <source>
        <dbReference type="RuleBase" id="RU003983"/>
    </source>
</evidence>
<comment type="cofactor">
    <cofactor evidence="6">
        <name>Zn(2+)</name>
        <dbReference type="ChEBI" id="CHEBI:29105"/>
    </cofactor>
    <text evidence="6">Binds 1 zinc ion per subunit.</text>
</comment>
<keyword evidence="7" id="KW-0472">Membrane</keyword>
<name>C0QPP2_PERMH</name>
<dbReference type="OrthoDB" id="15218at2"/>
<feature type="domain" description="Peptidase M48" evidence="8">
    <location>
        <begin position="100"/>
        <end position="175"/>
    </location>
</feature>
<gene>
    <name evidence="9" type="ordered locus">PERMA_0851</name>
</gene>
<dbReference type="Gene3D" id="3.30.2010.10">
    <property type="entry name" value="Metalloproteases ('zincins'), catalytic domain"/>
    <property type="match status" value="1"/>
</dbReference>
<protein>
    <submittedName>
        <fullName evidence="9">Peptidase, M48 family</fullName>
        <ecNumber evidence="9">3.4.24.-</ecNumber>
    </submittedName>
</protein>
<evidence type="ECO:0000256" key="1">
    <source>
        <dbReference type="ARBA" id="ARBA00022670"/>
    </source>
</evidence>
<dbReference type="STRING" id="123214.PERMA_0851"/>
<dbReference type="RefSeq" id="WP_012676813.1">
    <property type="nucleotide sequence ID" value="NC_012440.1"/>
</dbReference>
<dbReference type="GO" id="GO:0004222">
    <property type="term" value="F:metalloendopeptidase activity"/>
    <property type="evidence" value="ECO:0007669"/>
    <property type="project" value="InterPro"/>
</dbReference>
<evidence type="ECO:0000313" key="9">
    <source>
        <dbReference type="EMBL" id="ACO04576.1"/>
    </source>
</evidence>
<evidence type="ECO:0000256" key="4">
    <source>
        <dbReference type="ARBA" id="ARBA00022833"/>
    </source>
</evidence>
<dbReference type="eggNOG" id="COG0501">
    <property type="taxonomic scope" value="Bacteria"/>
</dbReference>
<evidence type="ECO:0000256" key="5">
    <source>
        <dbReference type="ARBA" id="ARBA00023049"/>
    </source>
</evidence>
<keyword evidence="1 6" id="KW-0645">Protease</keyword>
<dbReference type="EC" id="3.4.24.-" evidence="9"/>
<dbReference type="AlphaFoldDB" id="C0QPP2"/>
<dbReference type="GO" id="GO:0006508">
    <property type="term" value="P:proteolysis"/>
    <property type="evidence" value="ECO:0007669"/>
    <property type="project" value="UniProtKB-KW"/>
</dbReference>
<feature type="transmembrane region" description="Helical" evidence="7">
    <location>
        <begin position="7"/>
        <end position="26"/>
    </location>
</feature>
<sequence length="268" mass="31894">MKKSDLIFVIFLSVVGLYFYYYYFLITTAPTWIIDLKNCFIEMDFLPFLENHLNIFLYLSLLVISSFLIVKTIFSLFRSIFGYFKLNSYINRNLYKRFKNLYIINSDQIVAFNTGFFKRKIVISKQILDIFSKDEKKTVFLHEKGHLKNGDSYKLFIFSVLVNLFPKKLADKLLKDFSLLKEIEADMFCVSDRKKVELANTVLRFYTYRTGVSVPMMNSYLSQRIQFLLGHLSYEDFKVERVYLSFSLLLTVFILFSYVFNYCLCSMH</sequence>
<dbReference type="EMBL" id="CP001230">
    <property type="protein sequence ID" value="ACO04576.1"/>
    <property type="molecule type" value="Genomic_DNA"/>
</dbReference>
<evidence type="ECO:0000259" key="8">
    <source>
        <dbReference type="Pfam" id="PF01435"/>
    </source>
</evidence>
<evidence type="ECO:0000256" key="7">
    <source>
        <dbReference type="SAM" id="Phobius"/>
    </source>
</evidence>
<dbReference type="HOGENOM" id="CLU_1037669_0_0_0"/>
<dbReference type="Pfam" id="PF01435">
    <property type="entry name" value="Peptidase_M48"/>
    <property type="match status" value="1"/>
</dbReference>
<feature type="transmembrane region" description="Helical" evidence="7">
    <location>
        <begin position="242"/>
        <end position="260"/>
    </location>
</feature>
<dbReference type="Proteomes" id="UP000001366">
    <property type="component" value="Chromosome"/>
</dbReference>
<dbReference type="GO" id="GO:0046872">
    <property type="term" value="F:metal ion binding"/>
    <property type="evidence" value="ECO:0007669"/>
    <property type="project" value="UniProtKB-KW"/>
</dbReference>
<keyword evidence="7" id="KW-1133">Transmembrane helix</keyword>
<feature type="transmembrane region" description="Helical" evidence="7">
    <location>
        <begin position="55"/>
        <end position="77"/>
    </location>
</feature>
<comment type="similarity">
    <text evidence="6">Belongs to the peptidase M48 family.</text>
</comment>
<evidence type="ECO:0000313" key="10">
    <source>
        <dbReference type="Proteomes" id="UP000001366"/>
    </source>
</evidence>
<keyword evidence="2" id="KW-0479">Metal-binding</keyword>
<dbReference type="InterPro" id="IPR001915">
    <property type="entry name" value="Peptidase_M48"/>
</dbReference>
<dbReference type="KEGG" id="pmx:PERMA_0851"/>
<evidence type="ECO:0000256" key="2">
    <source>
        <dbReference type="ARBA" id="ARBA00022723"/>
    </source>
</evidence>